<feature type="compositionally biased region" description="Polar residues" evidence="13">
    <location>
        <begin position="317"/>
        <end position="330"/>
    </location>
</feature>
<feature type="compositionally biased region" description="Polar residues" evidence="13">
    <location>
        <begin position="772"/>
        <end position="786"/>
    </location>
</feature>
<dbReference type="InterPro" id="IPR016192">
    <property type="entry name" value="APOBEC/CMP_deaminase_Zn-bd"/>
</dbReference>
<evidence type="ECO:0000256" key="2">
    <source>
        <dbReference type="ARBA" id="ARBA00006576"/>
    </source>
</evidence>
<dbReference type="InterPro" id="IPR032675">
    <property type="entry name" value="LRR_dom_sf"/>
</dbReference>
<sequence>QTGGRVLLRQRSAGPTALCEDSRAERAGLVNELIWLVWLLLLLVVVVAAAVVGQIFVRRVTALGDVDIQLRPRLLRLLVQLRPLVGAIWGCGSQRRVLHRQVAEIRVLELLLRPRLLVQPVSRRRLLPGRLCDRLSSSRRGRELIGVIAMAIPVPRFRLLTGSIGGRGSGGCGSMPVEQARLSSLASSTATEVVNFSFGGSSVAGSTASGSSPDLLAEGLQTSDCPRLPRQWVVIREDTGGRVHLRVRKRTLFLHGPQADHSESEHSRSSALASAGQCAALPASDGPTGAPFSWQVRRRTCLPVPQPAPPPVPGFWQSLQQPQAPHSAVSSGEREGHSDPGTPTQALRPRHSDPGTPTQALRPRHSDPGTPTQALRPRHSDPGTPTQALRPRHSDPGTPTRQSDQALRPRHSDPGTPTQVLRSRHSDPGTPIQALRPRHSDPGTDPGTPTGHSDQALRPRHSDPGTPIQAFRPGHSNPGTPIQAFRPGHSNPDTPGHSRSRQGCWLPEPLGGGLSHSRCRCRKPLPQELLQAVQLLQAPQFPLTLTLLAAEDEASLSTLIREAVQAVYLMASMANLMQFIAISINELGGRPVSAVRCSGVLFNSNRKHAKQFSASHALQSATICCHTGWSVAELRSAVRIQPGAVLQSRHSLESPTQGRPPFTGSRQNRTRFDWPPPQSRLQLLHSLHGLHSGTSQTSVWLGGPSHGAPPWADRGCEQVRVRSRVSGRPRDARQVGQELQASQALQPPSTEQLATLPLPPPLPLGGWHRCQGRQSDQPPSMGTLRSGQTRPCCGLMSCSHWSVLAGRTVQAKAARFQPQCGSLAARQEVRRAWRPQRLVGSRSTRLLVDTIRCSPVCVSWMSLMRPSRLLSSCISSRTQRLPADRMIFFIESDSVTTKATVCWRSGWLLGTRVTSRRRQFSLPAARGSLVSLCRGEQPVDVRVRHVGVLQQVVVEGGALLVPGTVRPHPIAALGADQAALGEGQPVQAVARVRLAHAGHAADYALGNKKTYLRSRAAGGHFFEVLLEEVIRVVSNDVDADELCRLCEYTRAISAQTGPKQGRVSAAGQVGPDVHSPVLQGHGLRQAVVRVAQLYTEGTQRVVRLHHLAQRAGGSAGHGAADQQLLLADEQFEHILVSKEILVSNKEILMSNKEILVSNKEILVSNTEILVSNNEILVSNKEILVSNKEILVSNKEILVSNKEILVSNTEILVSNTEILVSNTEILVSNKEILVSNKEILVSNKKIIKSNKKIIKANKEIIRSNKEIYSDMNSLSGHVDEPDIFVLRHCDAAEIPQAVLGKCGAQLGLNQACKSRQSSRLGHKSSDKGRAPYSTFIDLERAQPSGPLCVRANSKSLQSTNCKVTASQFGKKSSAGRLKRAKLTARHLLKPQRKKRRTLPSLHLQGRTLPSCISLPSCSKAAPCLLHLQGRTLPSLHLQGRTLPSLHLQGRTLPSLHLQGRTLPPCISKAAPCPPCISKAAPCPPCISKAAPCPPCISKAAPCPPCISKAAPCPPCISKAAPCPPCISKAAPCPPCISKAAPCPPCISKAVPCTLVTKAGASLSTSAPGPAARVMSSAEVPAGARRPPTASRKARMWSLGPDKPAAAAQAGGVEDLPVRLFFCCQQNCRVCASENASNAVSSEDGEGAAAQFQMIRRSTMTQPGTASGVRLADLLHEDLKTARMAEIRAAIQQRSRPLLSTHLISDAHGNSARAVQQNLRDFVRIQLEQAEHLGAELRLRQLRQISSRGRCLFRPVRQLAKRMPSTRPHNSARSARFSRSRSVPPKPASLPMSSGWNRCRCSQSATWRGEVDGEIDSGCGLAEASVVEGGNGGCGGGECADSGLPVEAPELKEPAGCSCGCSLRRSERAGTYENISGSAGAICASALPNEDLPRAQQWLGRLPQLLVLLCRWLLLSAAVETGGVRAVGRNRVTGADGWYLLRSASVRLSNFLKSILCLRSAPFGLNTCAPVTGGGAATQGKAAGEGSTGSARSSRLPQDLHRVDAGRGGGDPAQVVGQRDVDVENPFTRPVLAPALQVLLLHELQAPVVEAGSKLALGVARRGCRNRSGQANDAAPASCWAVVASLNGASGNGRTTGGSADATTEGAAVDGLSLATGMTGSSPDLLGRRIELDGHFGIVKYIGPVGSSRDTWLGIDWDEPERGRHNGTHNGVQYFKAAQATSASFVKASRVNAGIGLLEGIIQRYTAPTDDFCGLSQAELAFEGDHNRDAKPIELFGMVKTAQRISQLATLQSVLLTGVPVAFCSTEDASELSSRLPSLTELDLSLTLFHDWAELARVAKALPNLRVLNLSQNVLASPVGFVPDPPDSFGSLESLVLNKVGLDWPDCLALWRLAPKLRRLALSHNAISAVTGDLPEHAASLLELDLAFNPLDSSCLAGLSCRLPSLKSLNLAGCQLTEFSLPDEAQAPFPSLESLALSGNRLADWASVSQLHRLPKLSSLILLDNPLWTAQDEATSRQLAIARLPRLRLLNRSLIKRDERFGAEIDYLKRHYAQYRDLTAAGGDPEAAAKFKRLHPSLPVLLDKLGAPDEAEMAGTAARALKDSVLEVRLRCKRADTGEESKQKAVTKRLPGRMLVQHLIAFIRKAFRLPPTAHVELFYLCDNMPGIEYPMEVETREHGRQLKIPNATLGFQANSCSSQSSGESGKRADYISWEEYFMSVAFLSAQRSKDPATQVGCCIVNKQRKIVGVGYNGMPIGCSDDQLPWQRQTPGDPLGSKYLFVCHAEMNAIMNKNSADVRDCTLYVALFPCNECAKIIVQSGITEVVYLSDKYCGTVQNEAAKRIFRMADVKFRQFTPSRRSIVIDFDQLPEETEAALALTLRSRYEPIPQPEKCVKRKRYNRPWPPRPPVLTARHRCRSSTSPAGSGAGTYATVYQAIRQGGSREVVAIKCVSKKSLTNTSKENLLKEIELLKTLNHPHIYCSGRDLLRFIKLRRCLSES</sequence>
<evidence type="ECO:0000256" key="10">
    <source>
        <dbReference type="ARBA" id="ARBA00030180"/>
    </source>
</evidence>
<dbReference type="Gene3D" id="2.30.30.190">
    <property type="entry name" value="CAP Gly-rich-like domain"/>
    <property type="match status" value="1"/>
</dbReference>
<dbReference type="SUPFAM" id="SSF74924">
    <property type="entry name" value="Cap-Gly domain"/>
    <property type="match status" value="1"/>
</dbReference>
<evidence type="ECO:0000256" key="3">
    <source>
        <dbReference type="ARBA" id="ARBA00015004"/>
    </source>
</evidence>
<evidence type="ECO:0000256" key="11">
    <source>
        <dbReference type="ARBA" id="ARBA00038938"/>
    </source>
</evidence>
<dbReference type="EC" id="3.5.4.12" evidence="11"/>
<feature type="region of interest" description="Disordered" evidence="13">
    <location>
        <begin position="1565"/>
        <end position="1594"/>
    </location>
</feature>
<feature type="transmembrane region" description="Helical" evidence="14">
    <location>
        <begin position="33"/>
        <end position="57"/>
    </location>
</feature>
<keyword evidence="14" id="KW-0812">Transmembrane</keyword>
<dbReference type="CDD" id="cd01286">
    <property type="entry name" value="deoxycytidylate_deaminase"/>
    <property type="match status" value="1"/>
</dbReference>
<dbReference type="GO" id="GO:0009165">
    <property type="term" value="P:nucleotide biosynthetic process"/>
    <property type="evidence" value="ECO:0007669"/>
    <property type="project" value="UniProtKB-KW"/>
</dbReference>
<dbReference type="FunFam" id="3.40.140.10:FF:000021">
    <property type="entry name" value="Deoxycytidylate deaminase"/>
    <property type="match status" value="1"/>
</dbReference>
<feature type="compositionally biased region" description="Pro residues" evidence="13">
    <location>
        <begin position="304"/>
        <end position="313"/>
    </location>
</feature>
<evidence type="ECO:0000256" key="9">
    <source>
        <dbReference type="ARBA" id="ARBA00022833"/>
    </source>
</evidence>
<keyword evidence="6" id="KW-0545">Nucleotide biosynthesis</keyword>
<dbReference type="InterPro" id="IPR036859">
    <property type="entry name" value="CAP-Gly_dom_sf"/>
</dbReference>
<feature type="compositionally biased region" description="Low complexity" evidence="13">
    <location>
        <begin position="1769"/>
        <end position="1780"/>
    </location>
</feature>
<dbReference type="PROSITE" id="PS51450">
    <property type="entry name" value="LRR"/>
    <property type="match status" value="1"/>
</dbReference>
<evidence type="ECO:0000256" key="13">
    <source>
        <dbReference type="SAM" id="MobiDB-lite"/>
    </source>
</evidence>
<evidence type="ECO:0000256" key="1">
    <source>
        <dbReference type="ARBA" id="ARBA00001947"/>
    </source>
</evidence>
<dbReference type="GO" id="GO:0004132">
    <property type="term" value="F:dCMP deaminase activity"/>
    <property type="evidence" value="ECO:0007669"/>
    <property type="project" value="UniProtKB-EC"/>
</dbReference>
<dbReference type="InterPro" id="IPR015517">
    <property type="entry name" value="dCMP_deaminase-rel"/>
</dbReference>
<name>A0A1I8IDR3_9PLAT</name>
<dbReference type="InterPro" id="IPR011009">
    <property type="entry name" value="Kinase-like_dom_sf"/>
</dbReference>
<dbReference type="Pfam" id="PF13855">
    <property type="entry name" value="LRR_8"/>
    <property type="match status" value="1"/>
</dbReference>
<dbReference type="InterPro" id="IPR001611">
    <property type="entry name" value="Leu-rich_rpt"/>
</dbReference>
<dbReference type="SUPFAM" id="SSF52058">
    <property type="entry name" value="L domain-like"/>
    <property type="match status" value="1"/>
</dbReference>
<evidence type="ECO:0000256" key="14">
    <source>
        <dbReference type="SAM" id="Phobius"/>
    </source>
</evidence>
<comment type="similarity">
    <text evidence="2">Belongs to the cytidine and deoxycytidylate deaminase family.</text>
</comment>
<dbReference type="GO" id="GO:0005524">
    <property type="term" value="F:ATP binding"/>
    <property type="evidence" value="ECO:0007669"/>
    <property type="project" value="InterPro"/>
</dbReference>
<dbReference type="Gene3D" id="3.80.10.10">
    <property type="entry name" value="Ribonuclease Inhibitor"/>
    <property type="match status" value="2"/>
</dbReference>
<proteinExistence type="inferred from homology"/>
<evidence type="ECO:0000256" key="6">
    <source>
        <dbReference type="ARBA" id="ARBA00022727"/>
    </source>
</evidence>
<dbReference type="PROSITE" id="PS50011">
    <property type="entry name" value="PROTEIN_KINASE_DOM"/>
    <property type="match status" value="1"/>
</dbReference>
<dbReference type="SMART" id="SM01052">
    <property type="entry name" value="CAP_GLY"/>
    <property type="match status" value="1"/>
</dbReference>
<evidence type="ECO:0000256" key="5">
    <source>
        <dbReference type="ARBA" id="ARBA00022723"/>
    </source>
</evidence>
<keyword evidence="7" id="KW-0677">Repeat</keyword>
<keyword evidence="14" id="KW-1133">Transmembrane helix</keyword>
<evidence type="ECO:0000256" key="8">
    <source>
        <dbReference type="ARBA" id="ARBA00022801"/>
    </source>
</evidence>
<dbReference type="Pfam" id="PF00383">
    <property type="entry name" value="dCMP_cyt_deam_1"/>
    <property type="match status" value="1"/>
</dbReference>
<keyword evidence="9" id="KW-0862">Zinc</keyword>
<keyword evidence="18" id="KW-1185">Reference proteome</keyword>
<dbReference type="SUPFAM" id="SSF56112">
    <property type="entry name" value="Protein kinase-like (PK-like)"/>
    <property type="match status" value="1"/>
</dbReference>
<keyword evidence="14" id="KW-0472">Membrane</keyword>
<feature type="region of interest" description="Disordered" evidence="13">
    <location>
        <begin position="1759"/>
        <end position="1793"/>
    </location>
</feature>
<dbReference type="SUPFAM" id="SSF53927">
    <property type="entry name" value="Cytidine deaminase-like"/>
    <property type="match status" value="1"/>
</dbReference>
<evidence type="ECO:0000256" key="7">
    <source>
        <dbReference type="ARBA" id="ARBA00022737"/>
    </source>
</evidence>
<feature type="region of interest" description="Disordered" evidence="13">
    <location>
        <begin position="1974"/>
        <end position="2012"/>
    </location>
</feature>
<feature type="domain" description="CAP-Gly" evidence="16">
    <location>
        <begin position="2141"/>
        <end position="2185"/>
    </location>
</feature>
<comment type="cofactor">
    <cofactor evidence="1">
        <name>Zn(2+)</name>
        <dbReference type="ChEBI" id="CHEBI:29105"/>
    </cofactor>
</comment>
<dbReference type="Proteomes" id="UP000095280">
    <property type="component" value="Unplaced"/>
</dbReference>
<keyword evidence="4" id="KW-0433">Leucine-rich repeat</keyword>
<evidence type="ECO:0000313" key="19">
    <source>
        <dbReference type="WBParaSite" id="maker-uti_cns_0011932-snap-gene-0.4-mRNA-1"/>
    </source>
</evidence>
<dbReference type="InterPro" id="IPR003591">
    <property type="entry name" value="Leu-rich_rpt_typical-subtyp"/>
</dbReference>
<evidence type="ECO:0000259" key="16">
    <source>
        <dbReference type="PROSITE" id="PS50245"/>
    </source>
</evidence>
<dbReference type="InterPro" id="IPR000719">
    <property type="entry name" value="Prot_kinase_dom"/>
</dbReference>
<dbReference type="PROSITE" id="PS50245">
    <property type="entry name" value="CAP_GLY_2"/>
    <property type="match status" value="1"/>
</dbReference>
<feature type="compositionally biased region" description="Polar residues" evidence="13">
    <location>
        <begin position="737"/>
        <end position="753"/>
    </location>
</feature>
<dbReference type="InterPro" id="IPR000938">
    <property type="entry name" value="CAP-Gly_domain"/>
</dbReference>
<keyword evidence="5" id="KW-0479">Metal-binding</keyword>
<dbReference type="PROSITE" id="PS51747">
    <property type="entry name" value="CYT_DCMP_DEAMINASES_2"/>
    <property type="match status" value="1"/>
</dbReference>
<dbReference type="SMART" id="SM00369">
    <property type="entry name" value="LRR_TYP"/>
    <property type="match status" value="5"/>
</dbReference>
<dbReference type="InterPro" id="IPR002125">
    <property type="entry name" value="CMP_dCMP_dom"/>
</dbReference>
<dbReference type="WBParaSite" id="maker-uti_cns_0011932-snap-gene-0.4-mRNA-1">
    <property type="protein sequence ID" value="maker-uti_cns_0011932-snap-gene-0.4-mRNA-1"/>
    <property type="gene ID" value="maker-uti_cns_0011932-snap-gene-0.4"/>
</dbReference>
<dbReference type="Gene3D" id="3.30.200.20">
    <property type="entry name" value="Phosphorylase Kinase, domain 1"/>
    <property type="match status" value="1"/>
</dbReference>
<dbReference type="InterPro" id="IPR035105">
    <property type="entry name" value="Deoxycytidylate_deaminase_dom"/>
</dbReference>
<evidence type="ECO:0000259" key="15">
    <source>
        <dbReference type="PROSITE" id="PS50011"/>
    </source>
</evidence>
<keyword evidence="8" id="KW-0378">Hydrolase</keyword>
<evidence type="ECO:0000259" key="17">
    <source>
        <dbReference type="PROSITE" id="PS51747"/>
    </source>
</evidence>
<dbReference type="Gene3D" id="3.10.20.90">
    <property type="entry name" value="Phosphatidylinositol 3-kinase Catalytic Subunit, Chain A, domain 1"/>
    <property type="match status" value="1"/>
</dbReference>
<dbReference type="PANTHER" id="PTHR11086">
    <property type="entry name" value="DEOXYCYTIDYLATE DEAMINASE-RELATED"/>
    <property type="match status" value="1"/>
</dbReference>
<dbReference type="PANTHER" id="PTHR11086:SF18">
    <property type="entry name" value="DEOXYCYTIDYLATE DEAMINASE"/>
    <property type="match status" value="1"/>
</dbReference>
<dbReference type="PROSITE" id="PS00903">
    <property type="entry name" value="CYT_DCMP_DEAMINASES_1"/>
    <property type="match status" value="1"/>
</dbReference>
<evidence type="ECO:0000256" key="12">
    <source>
        <dbReference type="ARBA" id="ARBA00041763"/>
    </source>
</evidence>
<evidence type="ECO:0000256" key="4">
    <source>
        <dbReference type="ARBA" id="ARBA00022614"/>
    </source>
</evidence>
<dbReference type="GO" id="GO:0004672">
    <property type="term" value="F:protein kinase activity"/>
    <property type="evidence" value="ECO:0007669"/>
    <property type="project" value="InterPro"/>
</dbReference>
<feature type="region of interest" description="Disordered" evidence="13">
    <location>
        <begin position="304"/>
        <end position="504"/>
    </location>
</feature>
<feature type="domain" description="CMP/dCMP-type deaminase" evidence="17">
    <location>
        <begin position="2670"/>
        <end position="2801"/>
    </location>
</feature>
<organism evidence="18 19">
    <name type="scientific">Macrostomum lignano</name>
    <dbReference type="NCBI Taxonomy" id="282301"/>
    <lineage>
        <taxon>Eukaryota</taxon>
        <taxon>Metazoa</taxon>
        <taxon>Spiralia</taxon>
        <taxon>Lophotrochozoa</taxon>
        <taxon>Platyhelminthes</taxon>
        <taxon>Rhabditophora</taxon>
        <taxon>Macrostomorpha</taxon>
        <taxon>Macrostomida</taxon>
        <taxon>Macrostomidae</taxon>
        <taxon>Macrostomum</taxon>
    </lineage>
</organism>
<protein>
    <recommendedName>
        <fullName evidence="3">Tubulin-specific chaperone E</fullName>
        <ecNumber evidence="11">3.5.4.12</ecNumber>
    </recommendedName>
    <alternativeName>
        <fullName evidence="10">Tubulin-folding cofactor E</fullName>
    </alternativeName>
    <alternativeName>
        <fullName evidence="12">dCMP deaminase</fullName>
    </alternativeName>
</protein>
<dbReference type="GO" id="GO:0008270">
    <property type="term" value="F:zinc ion binding"/>
    <property type="evidence" value="ECO:0007669"/>
    <property type="project" value="InterPro"/>
</dbReference>
<dbReference type="Gene3D" id="3.40.140.10">
    <property type="entry name" value="Cytidine Deaminase, domain 2"/>
    <property type="match status" value="1"/>
</dbReference>
<feature type="region of interest" description="Disordered" evidence="13">
    <location>
        <begin position="646"/>
        <end position="677"/>
    </location>
</feature>
<feature type="domain" description="Protein kinase" evidence="15">
    <location>
        <begin position="2877"/>
        <end position="2957"/>
    </location>
</feature>
<feature type="region of interest" description="Disordered" evidence="13">
    <location>
        <begin position="725"/>
        <end position="786"/>
    </location>
</feature>
<accession>A0A1I8IDR3</accession>
<evidence type="ECO:0000313" key="18">
    <source>
        <dbReference type="Proteomes" id="UP000095280"/>
    </source>
</evidence>
<dbReference type="InterPro" id="IPR016193">
    <property type="entry name" value="Cytidine_deaminase-like"/>
</dbReference>
<dbReference type="GO" id="GO:0005737">
    <property type="term" value="C:cytoplasm"/>
    <property type="evidence" value="ECO:0007669"/>
    <property type="project" value="TreeGrafter"/>
</dbReference>
<dbReference type="Pfam" id="PF01302">
    <property type="entry name" value="CAP_GLY"/>
    <property type="match status" value="1"/>
</dbReference>
<reference evidence="19" key="1">
    <citation type="submission" date="2016-11" db="UniProtKB">
        <authorList>
            <consortium name="WormBaseParasite"/>
        </authorList>
    </citation>
    <scope>IDENTIFICATION</scope>
</reference>